<dbReference type="RefSeq" id="WP_380672714.1">
    <property type="nucleotide sequence ID" value="NZ_CP173186.1"/>
</dbReference>
<comment type="caution">
    <text evidence="5">The sequence shown here is derived from an EMBL/GenBank/DDBJ whole genome shotgun (WGS) entry which is preliminary data.</text>
</comment>
<feature type="domain" description="Carboxyltransferase" evidence="4">
    <location>
        <begin position="41"/>
        <end position="102"/>
    </location>
</feature>
<dbReference type="PANTHER" id="PTHR43309">
    <property type="entry name" value="5-OXOPROLINASE SUBUNIT C"/>
    <property type="match status" value="1"/>
</dbReference>
<evidence type="ECO:0000313" key="5">
    <source>
        <dbReference type="EMBL" id="MFC0225424.1"/>
    </source>
</evidence>
<evidence type="ECO:0000313" key="6">
    <source>
        <dbReference type="Proteomes" id="UP001589792"/>
    </source>
</evidence>
<dbReference type="InterPro" id="IPR029000">
    <property type="entry name" value="Cyclophilin-like_dom_sf"/>
</dbReference>
<accession>A0ABV6E8V0</accession>
<evidence type="ECO:0000256" key="1">
    <source>
        <dbReference type="ARBA" id="ARBA00022741"/>
    </source>
</evidence>
<organism evidence="5 6">
    <name type="scientific">Serratia aquatilis</name>
    <dbReference type="NCBI Taxonomy" id="1737515"/>
    <lineage>
        <taxon>Bacteria</taxon>
        <taxon>Pseudomonadati</taxon>
        <taxon>Pseudomonadota</taxon>
        <taxon>Gammaproteobacteria</taxon>
        <taxon>Enterobacterales</taxon>
        <taxon>Yersiniaceae</taxon>
        <taxon>Serratia</taxon>
    </lineage>
</organism>
<evidence type="ECO:0000256" key="3">
    <source>
        <dbReference type="ARBA" id="ARBA00022840"/>
    </source>
</evidence>
<reference evidence="5 6" key="1">
    <citation type="submission" date="2024-09" db="EMBL/GenBank/DDBJ databases">
        <authorList>
            <person name="Sun Q."/>
            <person name="Mori K."/>
        </authorList>
    </citation>
    <scope>NUCLEOTIDE SEQUENCE [LARGE SCALE GENOMIC DNA]</scope>
    <source>
        <strain evidence="5 6">CCM 8626</strain>
    </source>
</reference>
<dbReference type="InterPro" id="IPR003778">
    <property type="entry name" value="CT_A_B"/>
</dbReference>
<sequence>MSNHKTSDKQINGAMLSTGVSEMRCRPFSFREQTPPFRAGPAPSNIVDAYYPIGSIQIPARRQPIVLHRDAVSGGYMTLGTVISCDLDILAQLPPYAKVRFKAVNMAQALAARHTSNQRLRQVKDFLLGKEENGQER</sequence>
<proteinExistence type="predicted"/>
<keyword evidence="6" id="KW-1185">Reference proteome</keyword>
<evidence type="ECO:0000256" key="2">
    <source>
        <dbReference type="ARBA" id="ARBA00022801"/>
    </source>
</evidence>
<keyword evidence="3" id="KW-0067">ATP-binding</keyword>
<dbReference type="EMBL" id="JBHLXG010000003">
    <property type="protein sequence ID" value="MFC0225424.1"/>
    <property type="molecule type" value="Genomic_DNA"/>
</dbReference>
<dbReference type="SUPFAM" id="SSF50891">
    <property type="entry name" value="Cyclophilin-like"/>
    <property type="match status" value="1"/>
</dbReference>
<protein>
    <recommendedName>
        <fullName evidence="4">Carboxyltransferase domain-containing protein</fullName>
    </recommendedName>
</protein>
<name>A0ABV6E8V0_9GAMM</name>
<dbReference type="Pfam" id="PF02626">
    <property type="entry name" value="CT_A_B"/>
    <property type="match status" value="1"/>
</dbReference>
<dbReference type="Proteomes" id="UP001589792">
    <property type="component" value="Unassembled WGS sequence"/>
</dbReference>
<keyword evidence="2" id="KW-0378">Hydrolase</keyword>
<keyword evidence="1" id="KW-0547">Nucleotide-binding</keyword>
<dbReference type="PANTHER" id="PTHR43309:SF3">
    <property type="entry name" value="5-OXOPROLINASE SUBUNIT C"/>
    <property type="match status" value="1"/>
</dbReference>
<evidence type="ECO:0000259" key="4">
    <source>
        <dbReference type="Pfam" id="PF02626"/>
    </source>
</evidence>
<dbReference type="Gene3D" id="2.40.100.10">
    <property type="entry name" value="Cyclophilin-like"/>
    <property type="match status" value="1"/>
</dbReference>
<gene>
    <name evidence="5" type="ORF">ACFFJ3_02695</name>
</gene>
<dbReference type="InterPro" id="IPR052708">
    <property type="entry name" value="PxpC"/>
</dbReference>